<comment type="caution">
    <text evidence="2">The sequence shown here is derived from an EMBL/GenBank/DDBJ whole genome shotgun (WGS) entry which is preliminary data.</text>
</comment>
<dbReference type="EMBL" id="BPLQ01009733">
    <property type="protein sequence ID" value="GIY46221.1"/>
    <property type="molecule type" value="Genomic_DNA"/>
</dbReference>
<gene>
    <name evidence="2" type="ORF">CDAR_234471</name>
</gene>
<evidence type="ECO:0000313" key="2">
    <source>
        <dbReference type="EMBL" id="GIY46221.1"/>
    </source>
</evidence>
<organism evidence="2 3">
    <name type="scientific">Caerostris darwini</name>
    <dbReference type="NCBI Taxonomy" id="1538125"/>
    <lineage>
        <taxon>Eukaryota</taxon>
        <taxon>Metazoa</taxon>
        <taxon>Ecdysozoa</taxon>
        <taxon>Arthropoda</taxon>
        <taxon>Chelicerata</taxon>
        <taxon>Arachnida</taxon>
        <taxon>Araneae</taxon>
        <taxon>Araneomorphae</taxon>
        <taxon>Entelegynae</taxon>
        <taxon>Araneoidea</taxon>
        <taxon>Araneidae</taxon>
        <taxon>Caerostris</taxon>
    </lineage>
</organism>
<evidence type="ECO:0000313" key="3">
    <source>
        <dbReference type="Proteomes" id="UP001054837"/>
    </source>
</evidence>
<accession>A0AAV4TL61</accession>
<keyword evidence="1" id="KW-1133">Transmembrane helix</keyword>
<protein>
    <submittedName>
        <fullName evidence="2">Uncharacterized protein</fullName>
    </submittedName>
</protein>
<proteinExistence type="predicted"/>
<keyword evidence="1" id="KW-0472">Membrane</keyword>
<name>A0AAV4TL61_9ARAC</name>
<evidence type="ECO:0000256" key="1">
    <source>
        <dbReference type="SAM" id="Phobius"/>
    </source>
</evidence>
<sequence>MPTSECGFQCNTSFTHIATVALMFSCSVLPYIEVMKVCNRLFPDNKYSVFDVLADAAGYILLRTVSDGFNFQFDVHGKWIDPATLTGNAVPPK</sequence>
<dbReference type="Proteomes" id="UP001054837">
    <property type="component" value="Unassembled WGS sequence"/>
</dbReference>
<keyword evidence="3" id="KW-1185">Reference proteome</keyword>
<feature type="transmembrane region" description="Helical" evidence="1">
    <location>
        <begin position="12"/>
        <end position="32"/>
    </location>
</feature>
<dbReference type="AlphaFoldDB" id="A0AAV4TL61"/>
<keyword evidence="1" id="KW-0812">Transmembrane</keyword>
<reference evidence="2 3" key="1">
    <citation type="submission" date="2021-06" db="EMBL/GenBank/DDBJ databases">
        <title>Caerostris darwini draft genome.</title>
        <authorList>
            <person name="Kono N."/>
            <person name="Arakawa K."/>
        </authorList>
    </citation>
    <scope>NUCLEOTIDE SEQUENCE [LARGE SCALE GENOMIC DNA]</scope>
</reference>